<dbReference type="InterPro" id="IPR006204">
    <property type="entry name" value="GHMP_kinase_N_dom"/>
</dbReference>
<dbReference type="GO" id="GO:0050515">
    <property type="term" value="F:4-(cytidine 5'-diphospho)-2-C-methyl-D-erythritol kinase activity"/>
    <property type="evidence" value="ECO:0007669"/>
    <property type="project" value="UniProtKB-EC"/>
</dbReference>
<feature type="domain" description="GHMP kinase N-terminal" evidence="9">
    <location>
        <begin position="136"/>
        <end position="211"/>
    </location>
</feature>
<evidence type="ECO:0000256" key="8">
    <source>
        <dbReference type="SAM" id="SignalP"/>
    </source>
</evidence>
<evidence type="ECO:0000256" key="6">
    <source>
        <dbReference type="ARBA" id="ARBA00022840"/>
    </source>
</evidence>
<dbReference type="Gene3D" id="3.30.70.890">
    <property type="entry name" value="GHMP kinase, C-terminal domain"/>
    <property type="match status" value="1"/>
</dbReference>
<organism evidence="11">
    <name type="scientific">Timspurckia oligopyrenoides</name>
    <dbReference type="NCBI Taxonomy" id="708627"/>
    <lineage>
        <taxon>Eukaryota</taxon>
        <taxon>Rhodophyta</taxon>
        <taxon>Bangiophyceae</taxon>
        <taxon>Porphyridiales</taxon>
        <taxon>Porphyridiaceae</taxon>
        <taxon>Timspurckia</taxon>
    </lineage>
</organism>
<keyword evidence="8" id="KW-0732">Signal</keyword>
<dbReference type="EMBL" id="HBFP01005171">
    <property type="protein sequence ID" value="CAD8819283.1"/>
    <property type="molecule type" value="Transcribed_RNA"/>
</dbReference>
<dbReference type="PANTHER" id="PTHR43527:SF2">
    <property type="entry name" value="4-DIPHOSPHOCYTIDYL-2-C-METHYL-D-ERYTHRITOL KINASE, CHLOROPLASTIC"/>
    <property type="match status" value="1"/>
</dbReference>
<evidence type="ECO:0000259" key="9">
    <source>
        <dbReference type="Pfam" id="PF00288"/>
    </source>
</evidence>
<dbReference type="InterPro" id="IPR014721">
    <property type="entry name" value="Ribsml_uS5_D2-typ_fold_subgr"/>
</dbReference>
<proteinExistence type="inferred from homology"/>
<feature type="signal peptide" evidence="8">
    <location>
        <begin position="1"/>
        <end position="21"/>
    </location>
</feature>
<dbReference type="Pfam" id="PF00288">
    <property type="entry name" value="GHMP_kinases_N"/>
    <property type="match status" value="1"/>
</dbReference>
<dbReference type="Pfam" id="PF08544">
    <property type="entry name" value="GHMP_kinases_C"/>
    <property type="match status" value="1"/>
</dbReference>
<evidence type="ECO:0000259" key="10">
    <source>
        <dbReference type="Pfam" id="PF08544"/>
    </source>
</evidence>
<feature type="chain" id="PRO_5030782828" description="4-(cytidine 5'-diphospho)-2-C-methyl-D-erythritol kinase" evidence="8">
    <location>
        <begin position="22"/>
        <end position="360"/>
    </location>
</feature>
<evidence type="ECO:0000256" key="1">
    <source>
        <dbReference type="ARBA" id="ARBA00009684"/>
    </source>
</evidence>
<comment type="similarity">
    <text evidence="1">Belongs to the GHMP kinase family. IspE subfamily.</text>
</comment>
<name>A0A7S0ZEF2_9RHOD</name>
<accession>A0A7S0ZEF2</accession>
<sequence>MRMLNLLFVTIPLIFDRKVHSISSEYVSLTSGYNNTWRARNMNKVCIRASSISKDNVLEKSLNNESNSEWDIHVTSPAKINIFLRILRKREDGFHELASLFQAISLSDRLSLRSQSELAKDSMECNMPGVPTDSSNLILKALDVFRKNTGTKEFFHVRLEKNVPMEAGLGGGSANAASALWAINELSGRPATNAQLAEYGAEFGSDISFFFSNGTAYCTGRGEIMEEVESLPSLELYVVKPNVGMSTGAVFRAMDYNELSKTDPKKILNEVLSGNLSRADLVNDLEKPSFKLMPSLMELKKKLIEFGFDVVLMSGSGSSFYCIGVPNCVTWMTDLDSVSPGIFIQKARFINRNPDQWYST</sequence>
<keyword evidence="4" id="KW-0547">Nucleotide-binding</keyword>
<dbReference type="InterPro" id="IPR004424">
    <property type="entry name" value="IspE"/>
</dbReference>
<dbReference type="EC" id="2.7.1.148" evidence="2"/>
<dbReference type="InterPro" id="IPR036554">
    <property type="entry name" value="GHMP_kinase_C_sf"/>
</dbReference>
<evidence type="ECO:0000256" key="7">
    <source>
        <dbReference type="ARBA" id="ARBA00032554"/>
    </source>
</evidence>
<protein>
    <recommendedName>
        <fullName evidence="2">4-(cytidine 5'-diphospho)-2-C-methyl-D-erythritol kinase</fullName>
        <ecNumber evidence="2">2.7.1.148</ecNumber>
    </recommendedName>
    <alternativeName>
        <fullName evidence="7">4-(cytidine-5'-diphospho)-2-C-methyl-D-erythritol kinase</fullName>
    </alternativeName>
</protein>
<dbReference type="InterPro" id="IPR013750">
    <property type="entry name" value="GHMP_kinase_C_dom"/>
</dbReference>
<dbReference type="InterPro" id="IPR020568">
    <property type="entry name" value="Ribosomal_Su5_D2-typ_SF"/>
</dbReference>
<dbReference type="NCBIfam" id="TIGR00154">
    <property type="entry name" value="ispE"/>
    <property type="match status" value="1"/>
</dbReference>
<evidence type="ECO:0000256" key="3">
    <source>
        <dbReference type="ARBA" id="ARBA00022679"/>
    </source>
</evidence>
<keyword evidence="5" id="KW-0418">Kinase</keyword>
<evidence type="ECO:0000256" key="2">
    <source>
        <dbReference type="ARBA" id="ARBA00012052"/>
    </source>
</evidence>
<dbReference type="SUPFAM" id="SSF54211">
    <property type="entry name" value="Ribosomal protein S5 domain 2-like"/>
    <property type="match status" value="1"/>
</dbReference>
<dbReference type="GO" id="GO:0016114">
    <property type="term" value="P:terpenoid biosynthetic process"/>
    <property type="evidence" value="ECO:0007669"/>
    <property type="project" value="InterPro"/>
</dbReference>
<dbReference type="SUPFAM" id="SSF55060">
    <property type="entry name" value="GHMP Kinase, C-terminal domain"/>
    <property type="match status" value="1"/>
</dbReference>
<feature type="domain" description="GHMP kinase C-terminal" evidence="10">
    <location>
        <begin position="279"/>
        <end position="323"/>
    </location>
</feature>
<evidence type="ECO:0000256" key="4">
    <source>
        <dbReference type="ARBA" id="ARBA00022741"/>
    </source>
</evidence>
<gene>
    <name evidence="11" type="ORF">TOLI1172_LOCUS3672</name>
</gene>
<dbReference type="GO" id="GO:0005524">
    <property type="term" value="F:ATP binding"/>
    <property type="evidence" value="ECO:0007669"/>
    <property type="project" value="UniProtKB-KW"/>
</dbReference>
<keyword evidence="6" id="KW-0067">ATP-binding</keyword>
<evidence type="ECO:0000313" key="11">
    <source>
        <dbReference type="EMBL" id="CAD8819283.1"/>
    </source>
</evidence>
<dbReference type="Gene3D" id="3.30.230.10">
    <property type="match status" value="1"/>
</dbReference>
<reference evidence="11" key="1">
    <citation type="submission" date="2021-01" db="EMBL/GenBank/DDBJ databases">
        <authorList>
            <person name="Corre E."/>
            <person name="Pelletier E."/>
            <person name="Niang G."/>
            <person name="Scheremetjew M."/>
            <person name="Finn R."/>
            <person name="Kale V."/>
            <person name="Holt S."/>
            <person name="Cochrane G."/>
            <person name="Meng A."/>
            <person name="Brown T."/>
            <person name="Cohen L."/>
        </authorList>
    </citation>
    <scope>NUCLEOTIDE SEQUENCE</scope>
    <source>
        <strain evidence="11">CCMP3278</strain>
    </source>
</reference>
<keyword evidence="3" id="KW-0808">Transferase</keyword>
<dbReference type="HAMAP" id="MF_00061">
    <property type="entry name" value="IspE"/>
    <property type="match status" value="1"/>
</dbReference>
<evidence type="ECO:0000256" key="5">
    <source>
        <dbReference type="ARBA" id="ARBA00022777"/>
    </source>
</evidence>
<dbReference type="PANTHER" id="PTHR43527">
    <property type="entry name" value="4-DIPHOSPHOCYTIDYL-2-C-METHYL-D-ERYTHRITOL KINASE, CHLOROPLASTIC"/>
    <property type="match status" value="1"/>
</dbReference>
<dbReference type="AlphaFoldDB" id="A0A7S0ZEF2"/>